<feature type="domain" description="USP" evidence="1">
    <location>
        <begin position="1"/>
        <end position="58"/>
    </location>
</feature>
<dbReference type="Gene3D" id="3.90.70.10">
    <property type="entry name" value="Cysteine proteinases"/>
    <property type="match status" value="1"/>
</dbReference>
<dbReference type="GeneID" id="25742278"/>
<accession>A0A0D2JGN7</accession>
<dbReference type="OrthoDB" id="2248014at2759"/>
<name>A0A0D2JGN7_9CHLO</name>
<dbReference type="InterPro" id="IPR038765">
    <property type="entry name" value="Papain-like_cys_pep_sf"/>
</dbReference>
<reference evidence="2 3" key="1">
    <citation type="journal article" date="2013" name="BMC Genomics">
        <title>Reconstruction of the lipid metabolism for the microalga Monoraphidium neglectum from its genome sequence reveals characteristics suitable for biofuel production.</title>
        <authorList>
            <person name="Bogen C."/>
            <person name="Al-Dilaimi A."/>
            <person name="Albersmeier A."/>
            <person name="Wichmann J."/>
            <person name="Grundmann M."/>
            <person name="Rupp O."/>
            <person name="Lauersen K.J."/>
            <person name="Blifernez-Klassen O."/>
            <person name="Kalinowski J."/>
            <person name="Goesmann A."/>
            <person name="Mussgnug J.H."/>
            <person name="Kruse O."/>
        </authorList>
    </citation>
    <scope>NUCLEOTIDE SEQUENCE [LARGE SCALE GENOMIC DNA]</scope>
    <source>
        <strain evidence="2 3">SAG 48.87</strain>
    </source>
</reference>
<dbReference type="AlphaFoldDB" id="A0A0D2JGN7"/>
<evidence type="ECO:0000313" key="2">
    <source>
        <dbReference type="EMBL" id="KIY98562.1"/>
    </source>
</evidence>
<dbReference type="KEGG" id="mng:MNEG_9403"/>
<evidence type="ECO:0000313" key="3">
    <source>
        <dbReference type="Proteomes" id="UP000054498"/>
    </source>
</evidence>
<gene>
    <name evidence="2" type="ORF">MNEG_9403</name>
</gene>
<protein>
    <recommendedName>
        <fullName evidence="1">USP domain-containing protein</fullName>
    </recommendedName>
</protein>
<dbReference type="EMBL" id="KK102141">
    <property type="protein sequence ID" value="KIY98562.1"/>
    <property type="molecule type" value="Genomic_DNA"/>
</dbReference>
<dbReference type="PROSITE" id="PS50235">
    <property type="entry name" value="USP_3"/>
    <property type="match status" value="1"/>
</dbReference>
<evidence type="ECO:0000259" key="1">
    <source>
        <dbReference type="PROSITE" id="PS50235"/>
    </source>
</evidence>
<dbReference type="SUPFAM" id="SSF54001">
    <property type="entry name" value="Cysteine proteinases"/>
    <property type="match status" value="1"/>
</dbReference>
<dbReference type="RefSeq" id="XP_013897582.1">
    <property type="nucleotide sequence ID" value="XM_014042128.1"/>
</dbReference>
<dbReference type="InterPro" id="IPR028889">
    <property type="entry name" value="USP"/>
</dbReference>
<proteinExistence type="predicted"/>
<feature type="non-terminal residue" evidence="2">
    <location>
        <position position="1"/>
    </location>
</feature>
<sequence>GGAGGILSAIGGALGAGRGAAGAAGGEQWYYISDASVRPVSKAEVAAAQAYILMYVRRPAPDAAPDAAPGGAAAAPALLGGGEAAA</sequence>
<keyword evidence="3" id="KW-1185">Reference proteome</keyword>
<organism evidence="2 3">
    <name type="scientific">Monoraphidium neglectum</name>
    <dbReference type="NCBI Taxonomy" id="145388"/>
    <lineage>
        <taxon>Eukaryota</taxon>
        <taxon>Viridiplantae</taxon>
        <taxon>Chlorophyta</taxon>
        <taxon>core chlorophytes</taxon>
        <taxon>Chlorophyceae</taxon>
        <taxon>CS clade</taxon>
        <taxon>Sphaeropleales</taxon>
        <taxon>Selenastraceae</taxon>
        <taxon>Monoraphidium</taxon>
    </lineage>
</organism>
<dbReference type="Proteomes" id="UP000054498">
    <property type="component" value="Unassembled WGS sequence"/>
</dbReference>